<organism evidence="18 19">
    <name type="scientific">Cyberlindnera jadinii (strain ATCC 18201 / CBS 1600 / BCRC 20928 / JCM 3617 / NBRC 0987 / NRRL Y-1542)</name>
    <name type="common">Torula yeast</name>
    <name type="synonym">Candida utilis</name>
    <dbReference type="NCBI Taxonomy" id="983966"/>
    <lineage>
        <taxon>Eukaryota</taxon>
        <taxon>Fungi</taxon>
        <taxon>Dikarya</taxon>
        <taxon>Ascomycota</taxon>
        <taxon>Saccharomycotina</taxon>
        <taxon>Saccharomycetes</taxon>
        <taxon>Phaffomycetales</taxon>
        <taxon>Phaffomycetaceae</taxon>
        <taxon>Cyberlindnera</taxon>
    </lineage>
</organism>
<dbReference type="GO" id="GO:0016562">
    <property type="term" value="P:protein import into peroxisome matrix, receptor recycling"/>
    <property type="evidence" value="ECO:0007669"/>
    <property type="project" value="UniProtKB-ARBA"/>
</dbReference>
<dbReference type="InterPro" id="IPR013083">
    <property type="entry name" value="Znf_RING/FYVE/PHD"/>
</dbReference>
<protein>
    <recommendedName>
        <fullName evidence="4 16">Peroxisome assembly protein 12</fullName>
    </recommendedName>
    <alternativeName>
        <fullName evidence="14 16">Peroxin-12</fullName>
    </alternativeName>
</protein>
<evidence type="ECO:0000313" key="19">
    <source>
        <dbReference type="Proteomes" id="UP000038830"/>
    </source>
</evidence>
<proteinExistence type="inferred from homology"/>
<dbReference type="GO" id="GO:0006513">
    <property type="term" value="P:protein monoubiquitination"/>
    <property type="evidence" value="ECO:0007669"/>
    <property type="project" value="TreeGrafter"/>
</dbReference>
<evidence type="ECO:0000313" key="18">
    <source>
        <dbReference type="EMBL" id="CEP24917.1"/>
    </source>
</evidence>
<evidence type="ECO:0000256" key="9">
    <source>
        <dbReference type="ARBA" id="ARBA00022833"/>
    </source>
</evidence>
<dbReference type="Pfam" id="PF04757">
    <property type="entry name" value="Pex2_Pex12"/>
    <property type="match status" value="1"/>
</dbReference>
<name>A0A0H5C9Y9_CYBJN</name>
<dbReference type="Proteomes" id="UP000038830">
    <property type="component" value="Unassembled WGS sequence"/>
</dbReference>
<comment type="similarity">
    <text evidence="3 16">Belongs to the pex2/pex10/pex12 family.</text>
</comment>
<dbReference type="GO" id="GO:0005778">
    <property type="term" value="C:peroxisomal membrane"/>
    <property type="evidence" value="ECO:0007669"/>
    <property type="project" value="UniProtKB-SubCell"/>
</dbReference>
<evidence type="ECO:0000256" key="11">
    <source>
        <dbReference type="ARBA" id="ARBA00022989"/>
    </source>
</evidence>
<gene>
    <name evidence="18" type="ORF">BN1211_5870</name>
</gene>
<keyword evidence="10" id="KW-0653">Protein transport</keyword>
<dbReference type="PANTHER" id="PTHR12888:SF0">
    <property type="entry name" value="PEROXISOME ASSEMBLY PROTEIN 12"/>
    <property type="match status" value="1"/>
</dbReference>
<accession>A0A0H5C9Y9</accession>
<evidence type="ECO:0000256" key="13">
    <source>
        <dbReference type="ARBA" id="ARBA00023140"/>
    </source>
</evidence>
<keyword evidence="8" id="KW-0863">Zinc-finger</keyword>
<evidence type="ECO:0000256" key="14">
    <source>
        <dbReference type="ARBA" id="ARBA00029692"/>
    </source>
</evidence>
<dbReference type="SUPFAM" id="SSF57850">
    <property type="entry name" value="RING/U-box"/>
    <property type="match status" value="1"/>
</dbReference>
<evidence type="ECO:0000259" key="17">
    <source>
        <dbReference type="Pfam" id="PF04757"/>
    </source>
</evidence>
<keyword evidence="11" id="KW-1133">Transmembrane helix</keyword>
<evidence type="ECO:0000256" key="3">
    <source>
        <dbReference type="ARBA" id="ARBA00008704"/>
    </source>
</evidence>
<dbReference type="Gene3D" id="3.30.40.10">
    <property type="entry name" value="Zinc/RING finger domain, C3HC4 (zinc finger)"/>
    <property type="match status" value="1"/>
</dbReference>
<evidence type="ECO:0000256" key="1">
    <source>
        <dbReference type="ARBA" id="ARBA00004585"/>
    </source>
</evidence>
<keyword evidence="13 16" id="KW-0576">Peroxisome</keyword>
<feature type="domain" description="Pex N-terminal" evidence="17">
    <location>
        <begin position="25"/>
        <end position="291"/>
    </location>
</feature>
<evidence type="ECO:0000256" key="6">
    <source>
        <dbReference type="ARBA" id="ARBA00022692"/>
    </source>
</evidence>
<evidence type="ECO:0000256" key="10">
    <source>
        <dbReference type="ARBA" id="ARBA00022927"/>
    </source>
</evidence>
<sequence>MDYYSSLDPRSLNSTPTLFEIVSSDELSGLLSPSLRYIIVHYAQKYPRQLLPLALRFDEINLTLRGLLEWYFLRKWNATFTDKFYGLKRASKVNVEVRASKVNVEVVNQDQIFNLIETQRRLSSVQIAGTLVNTVGVSYVREKLDVLYERLMVKVTLRQLKITDWRSWLKVWFVKLYPKLKKLLRLLNLLCQIVYLSGGSKSPSIIDWLLSIEYSRITQFDHELHERKKVASPEIGIDRSSATRPPSFGQEFLSVATRYYEPVQAFAGQISTTAFPLAIFVLKFLEWWNSSEFASKLSNQMFDKDIPPPPGQYPLQNSPKCPLCAEDITNHAIIETGYVFCYPCITRHLTEGDAKHGGRCPITGQKLLGCRYDYASKEWKVDGIRRLII</sequence>
<evidence type="ECO:0000256" key="2">
    <source>
        <dbReference type="ARBA" id="ARBA00004906"/>
    </source>
</evidence>
<dbReference type="AlphaFoldDB" id="A0A0H5C9Y9"/>
<reference evidence="19" key="1">
    <citation type="journal article" date="2015" name="J. Biotechnol.">
        <title>The structure of the Cyberlindnera jadinii genome and its relation to Candida utilis analyzed by the occurrence of single nucleotide polymorphisms.</title>
        <authorList>
            <person name="Rupp O."/>
            <person name="Brinkrolf K."/>
            <person name="Buerth C."/>
            <person name="Kunigo M."/>
            <person name="Schneider J."/>
            <person name="Jaenicke S."/>
            <person name="Goesmann A."/>
            <person name="Puehler A."/>
            <person name="Jaeger K.-E."/>
            <person name="Ernst J.F."/>
        </authorList>
    </citation>
    <scope>NUCLEOTIDE SEQUENCE [LARGE SCALE GENOMIC DNA]</scope>
    <source>
        <strain evidence="19">ATCC 18201 / CBS 1600 / BCRC 20928 / JCM 3617 / NBRC 0987 / NRRL Y-1542</strain>
    </source>
</reference>
<evidence type="ECO:0000256" key="7">
    <source>
        <dbReference type="ARBA" id="ARBA00022723"/>
    </source>
</evidence>
<keyword evidence="9" id="KW-0862">Zinc</keyword>
<evidence type="ECO:0000256" key="8">
    <source>
        <dbReference type="ARBA" id="ARBA00022771"/>
    </source>
</evidence>
<dbReference type="GO" id="GO:1990429">
    <property type="term" value="C:peroxisomal importomer complex"/>
    <property type="evidence" value="ECO:0007669"/>
    <property type="project" value="TreeGrafter"/>
</dbReference>
<dbReference type="InterPro" id="IPR017375">
    <property type="entry name" value="PEX12"/>
</dbReference>
<keyword evidence="12 16" id="KW-0472">Membrane</keyword>
<dbReference type="PANTHER" id="PTHR12888">
    <property type="entry name" value="PEROXISOME ASSEMBLY PROTEIN 12 PEROXIN-12"/>
    <property type="match status" value="1"/>
</dbReference>
<comment type="subunit">
    <text evidence="15">Component of the PEX2-PEX10-PEX12 retrotranslocation channel, composed of PEX2, PEX10 and PEX12.</text>
</comment>
<evidence type="ECO:0000256" key="16">
    <source>
        <dbReference type="PIRNR" id="PIRNR038074"/>
    </source>
</evidence>
<evidence type="ECO:0000256" key="5">
    <source>
        <dbReference type="ARBA" id="ARBA00022448"/>
    </source>
</evidence>
<dbReference type="EMBL" id="CDQK01000007">
    <property type="protein sequence ID" value="CEP24917.1"/>
    <property type="molecule type" value="Genomic_DNA"/>
</dbReference>
<dbReference type="InterPro" id="IPR006845">
    <property type="entry name" value="Pex_N"/>
</dbReference>
<keyword evidence="6" id="KW-0812">Transmembrane</keyword>
<dbReference type="PIRSF" id="PIRSF038074">
    <property type="entry name" value="Peroxisome_assembly_p12"/>
    <property type="match status" value="1"/>
</dbReference>
<evidence type="ECO:0000256" key="12">
    <source>
        <dbReference type="ARBA" id="ARBA00023136"/>
    </source>
</evidence>
<comment type="function">
    <text evidence="16">Component of a retrotranslocation channel required for peroxisome organization by mediating export of the PEX5 receptor from peroxisomes to the cytosol, thereby promoting PEX5 recycling.</text>
</comment>
<dbReference type="GO" id="GO:0004842">
    <property type="term" value="F:ubiquitin-protein transferase activity"/>
    <property type="evidence" value="ECO:0007669"/>
    <property type="project" value="TreeGrafter"/>
</dbReference>
<keyword evidence="7" id="KW-0479">Metal-binding</keyword>
<evidence type="ECO:0000256" key="4">
    <source>
        <dbReference type="ARBA" id="ARBA00018980"/>
    </source>
</evidence>
<dbReference type="GO" id="GO:0008270">
    <property type="term" value="F:zinc ion binding"/>
    <property type="evidence" value="ECO:0007669"/>
    <property type="project" value="UniProtKB-KW"/>
</dbReference>
<comment type="subcellular location">
    <subcellularLocation>
        <location evidence="1">Peroxisome membrane</location>
        <topology evidence="1">Multi-pass membrane protein</topology>
    </subcellularLocation>
</comment>
<comment type="pathway">
    <text evidence="2">Protein modification; protein ubiquitination.</text>
</comment>
<evidence type="ECO:0000256" key="15">
    <source>
        <dbReference type="ARBA" id="ARBA00034505"/>
    </source>
</evidence>
<keyword evidence="5" id="KW-0813">Transport</keyword>